<comment type="caution">
    <text evidence="2">The sequence shown here is derived from an EMBL/GenBank/DDBJ whole genome shotgun (WGS) entry which is preliminary data.</text>
</comment>
<feature type="region of interest" description="Disordered" evidence="1">
    <location>
        <begin position="99"/>
        <end position="199"/>
    </location>
</feature>
<reference evidence="2" key="1">
    <citation type="submission" date="2023-04" db="EMBL/GenBank/DDBJ databases">
        <title>Ambrosiozyma monospora NBRC 1965.</title>
        <authorList>
            <person name="Ichikawa N."/>
            <person name="Sato H."/>
            <person name="Tonouchi N."/>
        </authorList>
    </citation>
    <scope>NUCLEOTIDE SEQUENCE</scope>
    <source>
        <strain evidence="2">NBRC 1965</strain>
    </source>
</reference>
<feature type="compositionally biased region" description="Polar residues" evidence="1">
    <location>
        <begin position="163"/>
        <end position="185"/>
    </location>
</feature>
<accession>A0A9W6Z8D4</accession>
<name>A0A9W6Z8D4_AMBMO</name>
<gene>
    <name evidence="2" type="ORF">Amon01_000853500</name>
</gene>
<organism evidence="2 3">
    <name type="scientific">Ambrosiozyma monospora</name>
    <name type="common">Yeast</name>
    <name type="synonym">Endomycopsis monosporus</name>
    <dbReference type="NCBI Taxonomy" id="43982"/>
    <lineage>
        <taxon>Eukaryota</taxon>
        <taxon>Fungi</taxon>
        <taxon>Dikarya</taxon>
        <taxon>Ascomycota</taxon>
        <taxon>Saccharomycotina</taxon>
        <taxon>Pichiomycetes</taxon>
        <taxon>Pichiales</taxon>
        <taxon>Pichiaceae</taxon>
        <taxon>Ambrosiozyma</taxon>
    </lineage>
</organism>
<dbReference type="Proteomes" id="UP001165063">
    <property type="component" value="Unassembled WGS sequence"/>
</dbReference>
<feature type="region of interest" description="Disordered" evidence="1">
    <location>
        <begin position="1"/>
        <end position="81"/>
    </location>
</feature>
<feature type="compositionally biased region" description="Low complexity" evidence="1">
    <location>
        <begin position="140"/>
        <end position="155"/>
    </location>
</feature>
<dbReference type="AlphaFoldDB" id="A0A9W6Z8D4"/>
<feature type="compositionally biased region" description="Polar residues" evidence="1">
    <location>
        <begin position="99"/>
        <end position="118"/>
    </location>
</feature>
<evidence type="ECO:0000313" key="2">
    <source>
        <dbReference type="EMBL" id="GMG56468.1"/>
    </source>
</evidence>
<sequence>MIRYPPGPVAPGQRLPGGPYPMGQQQYMPLQSQQPPGYTPHQIPYMPPQRARTNSREEFVPSPLPGPVTGNIAGPSGTTISPILQNSQVHQLNSQGLVGLHSQSRSNSDPSLNENHGSASPPMNRFSETLTPANYNSRIQQQQQLRQQQKQQQQHTQREVMRVNSQSPDQRPSSLAQSQVVSSPGLTREMLGDQKKIDPIPPTLQEQIIQKREVQRQQQLQQASSHPITHVYPTEIVQRNEIDPRCSSRNASSTSYNPNFMPAVPGDDFGLTPLQLQRLKTNNKETLKEMYFLIPSFFQGIQLFQEVMFQ</sequence>
<feature type="compositionally biased region" description="Polar residues" evidence="1">
    <location>
        <begin position="126"/>
        <end position="139"/>
    </location>
</feature>
<dbReference type="EMBL" id="BSXU01007672">
    <property type="protein sequence ID" value="GMG56468.1"/>
    <property type="molecule type" value="Genomic_DNA"/>
</dbReference>
<feature type="compositionally biased region" description="Low complexity" evidence="1">
    <location>
        <begin position="24"/>
        <end position="36"/>
    </location>
</feature>
<keyword evidence="3" id="KW-1185">Reference proteome</keyword>
<proteinExistence type="predicted"/>
<protein>
    <submittedName>
        <fullName evidence="2">Unnamed protein product</fullName>
    </submittedName>
</protein>
<evidence type="ECO:0000313" key="3">
    <source>
        <dbReference type="Proteomes" id="UP001165063"/>
    </source>
</evidence>
<evidence type="ECO:0000256" key="1">
    <source>
        <dbReference type="SAM" id="MobiDB-lite"/>
    </source>
</evidence>